<dbReference type="Proteomes" id="UP000192756">
    <property type="component" value="Unassembled WGS sequence"/>
</dbReference>
<dbReference type="CDD" id="cd00093">
    <property type="entry name" value="HTH_XRE"/>
    <property type="match status" value="1"/>
</dbReference>
<dbReference type="InterPro" id="IPR001387">
    <property type="entry name" value="Cro/C1-type_HTH"/>
</dbReference>
<keyword evidence="3" id="KW-1185">Reference proteome</keyword>
<accession>A0A1W2A0R5</accession>
<organism evidence="2 3">
    <name type="scientific">Pedobacter africanus</name>
    <dbReference type="NCBI Taxonomy" id="151894"/>
    <lineage>
        <taxon>Bacteria</taxon>
        <taxon>Pseudomonadati</taxon>
        <taxon>Bacteroidota</taxon>
        <taxon>Sphingobacteriia</taxon>
        <taxon>Sphingobacteriales</taxon>
        <taxon>Sphingobacteriaceae</taxon>
        <taxon>Pedobacter</taxon>
    </lineage>
</organism>
<protein>
    <recommendedName>
        <fullName evidence="1">HTH cro/C1-type domain-containing protein</fullName>
    </recommendedName>
</protein>
<dbReference type="PROSITE" id="PS50943">
    <property type="entry name" value="HTH_CROC1"/>
    <property type="match status" value="1"/>
</dbReference>
<dbReference type="AlphaFoldDB" id="A0A1W2A0R5"/>
<gene>
    <name evidence="2" type="ORF">SAMN04488524_1140</name>
</gene>
<dbReference type="RefSeq" id="WP_084237406.1">
    <property type="nucleotide sequence ID" value="NZ_FWXT01000001.1"/>
</dbReference>
<dbReference type="EMBL" id="FWXT01000001">
    <property type="protein sequence ID" value="SMC54206.1"/>
    <property type="molecule type" value="Genomic_DNA"/>
</dbReference>
<dbReference type="STRING" id="151894.SAMN04488524_1140"/>
<sequence length="79" mass="9215">MKQNIKFMKLTPGEKFALLRKLNGKSLEEIAAYLKMEVSAYLRLEEDFVYPSNLQIERIGYFYGLSYEEVMTVGEGDCY</sequence>
<evidence type="ECO:0000313" key="3">
    <source>
        <dbReference type="Proteomes" id="UP000192756"/>
    </source>
</evidence>
<evidence type="ECO:0000259" key="1">
    <source>
        <dbReference type="PROSITE" id="PS50943"/>
    </source>
</evidence>
<dbReference type="InterPro" id="IPR010982">
    <property type="entry name" value="Lambda_DNA-bd_dom_sf"/>
</dbReference>
<proteinExistence type="predicted"/>
<reference evidence="3" key="1">
    <citation type="submission" date="2017-04" db="EMBL/GenBank/DDBJ databases">
        <authorList>
            <person name="Varghese N."/>
            <person name="Submissions S."/>
        </authorList>
    </citation>
    <scope>NUCLEOTIDE SEQUENCE [LARGE SCALE GENOMIC DNA]</scope>
    <source>
        <strain evidence="3">DSM 12126</strain>
    </source>
</reference>
<feature type="domain" description="HTH cro/C1-type" evidence="1">
    <location>
        <begin position="19"/>
        <end position="70"/>
    </location>
</feature>
<dbReference type="OrthoDB" id="772918at2"/>
<evidence type="ECO:0000313" key="2">
    <source>
        <dbReference type="EMBL" id="SMC54206.1"/>
    </source>
</evidence>
<dbReference type="GO" id="GO:0003677">
    <property type="term" value="F:DNA binding"/>
    <property type="evidence" value="ECO:0007669"/>
    <property type="project" value="InterPro"/>
</dbReference>
<name>A0A1W2A0R5_9SPHI</name>
<dbReference type="SUPFAM" id="SSF47413">
    <property type="entry name" value="lambda repressor-like DNA-binding domains"/>
    <property type="match status" value="1"/>
</dbReference>